<name>J3M5J4_ORYBR</name>
<protein>
    <submittedName>
        <fullName evidence="1">Uncharacterized protein</fullName>
    </submittedName>
</protein>
<accession>J3M5J4</accession>
<organism evidence="1">
    <name type="scientific">Oryza brachyantha</name>
    <name type="common">malo sina</name>
    <dbReference type="NCBI Taxonomy" id="4533"/>
    <lineage>
        <taxon>Eukaryota</taxon>
        <taxon>Viridiplantae</taxon>
        <taxon>Streptophyta</taxon>
        <taxon>Embryophyta</taxon>
        <taxon>Tracheophyta</taxon>
        <taxon>Spermatophyta</taxon>
        <taxon>Magnoliopsida</taxon>
        <taxon>Liliopsida</taxon>
        <taxon>Poales</taxon>
        <taxon>Poaceae</taxon>
        <taxon>BOP clade</taxon>
        <taxon>Oryzoideae</taxon>
        <taxon>Oryzeae</taxon>
        <taxon>Oryzinae</taxon>
        <taxon>Oryza</taxon>
    </lineage>
</organism>
<evidence type="ECO:0000313" key="1">
    <source>
        <dbReference type="EnsemblPlants" id="OB05G18680.1"/>
    </source>
</evidence>
<proteinExistence type="predicted"/>
<reference evidence="1" key="2">
    <citation type="submission" date="2013-04" db="UniProtKB">
        <authorList>
            <consortium name="EnsemblPlants"/>
        </authorList>
    </citation>
    <scope>IDENTIFICATION</scope>
</reference>
<evidence type="ECO:0000313" key="2">
    <source>
        <dbReference type="Proteomes" id="UP000006038"/>
    </source>
</evidence>
<dbReference type="EnsemblPlants" id="OB05G18680.1">
    <property type="protein sequence ID" value="OB05G18680.1"/>
    <property type="gene ID" value="OB05G18680"/>
</dbReference>
<dbReference type="Gramene" id="OB05G18680.1">
    <property type="protein sequence ID" value="OB05G18680.1"/>
    <property type="gene ID" value="OB05G18680"/>
</dbReference>
<dbReference type="Proteomes" id="UP000006038">
    <property type="component" value="Chromosome 5"/>
</dbReference>
<dbReference type="AlphaFoldDB" id="J3M5J4"/>
<sequence>MTGARVQACRRRSLGKLFSASSSSSATSTGTQAHRQRGLRELLYLFLSVGHQHWNPNRETQRCLRRKHMKKKQSSHSSIDLSSLPPWSGLDWFLGKLVGDDARHTTRLRRLAQPRCDTWIRGKISPTVPPPFLGKLIDDAAHHTARLRC</sequence>
<dbReference type="HOGENOM" id="CLU_1752552_0_0_1"/>
<reference evidence="1" key="1">
    <citation type="journal article" date="2013" name="Nat. Commun.">
        <title>Whole-genome sequencing of Oryza brachyantha reveals mechanisms underlying Oryza genome evolution.</title>
        <authorList>
            <person name="Chen J."/>
            <person name="Huang Q."/>
            <person name="Gao D."/>
            <person name="Wang J."/>
            <person name="Lang Y."/>
            <person name="Liu T."/>
            <person name="Li B."/>
            <person name="Bai Z."/>
            <person name="Luis Goicoechea J."/>
            <person name="Liang C."/>
            <person name="Chen C."/>
            <person name="Zhang W."/>
            <person name="Sun S."/>
            <person name="Liao Y."/>
            <person name="Zhang X."/>
            <person name="Yang L."/>
            <person name="Song C."/>
            <person name="Wang M."/>
            <person name="Shi J."/>
            <person name="Liu G."/>
            <person name="Liu J."/>
            <person name="Zhou H."/>
            <person name="Zhou W."/>
            <person name="Yu Q."/>
            <person name="An N."/>
            <person name="Chen Y."/>
            <person name="Cai Q."/>
            <person name="Wang B."/>
            <person name="Liu B."/>
            <person name="Min J."/>
            <person name="Huang Y."/>
            <person name="Wu H."/>
            <person name="Li Z."/>
            <person name="Zhang Y."/>
            <person name="Yin Y."/>
            <person name="Song W."/>
            <person name="Jiang J."/>
            <person name="Jackson S.A."/>
            <person name="Wing R.A."/>
            <person name="Wang J."/>
            <person name="Chen M."/>
        </authorList>
    </citation>
    <scope>NUCLEOTIDE SEQUENCE [LARGE SCALE GENOMIC DNA]</scope>
    <source>
        <strain evidence="1">cv. IRGC 101232</strain>
    </source>
</reference>
<keyword evidence="2" id="KW-1185">Reference proteome</keyword>